<dbReference type="InterPro" id="IPR036890">
    <property type="entry name" value="HATPase_C_sf"/>
</dbReference>
<dbReference type="SUPFAM" id="SSF55874">
    <property type="entry name" value="ATPase domain of HSP90 chaperone/DNA topoisomerase II/histidine kinase"/>
    <property type="match status" value="1"/>
</dbReference>
<keyword evidence="5" id="KW-0547">Nucleotide-binding</keyword>
<dbReference type="Pfam" id="PF07730">
    <property type="entry name" value="HisKA_3"/>
    <property type="match status" value="1"/>
</dbReference>
<evidence type="ECO:0000313" key="11">
    <source>
        <dbReference type="EMBL" id="MBB5495444.1"/>
    </source>
</evidence>
<organism evidence="11 12">
    <name type="scientific">Nocardiopsis metallicus</name>
    <dbReference type="NCBI Taxonomy" id="179819"/>
    <lineage>
        <taxon>Bacteria</taxon>
        <taxon>Bacillati</taxon>
        <taxon>Actinomycetota</taxon>
        <taxon>Actinomycetes</taxon>
        <taxon>Streptosporangiales</taxon>
        <taxon>Nocardiopsidaceae</taxon>
        <taxon>Nocardiopsis</taxon>
    </lineage>
</organism>
<feature type="transmembrane region" description="Helical" evidence="9">
    <location>
        <begin position="39"/>
        <end position="60"/>
    </location>
</feature>
<evidence type="ECO:0000256" key="2">
    <source>
        <dbReference type="ARBA" id="ARBA00012438"/>
    </source>
</evidence>
<gene>
    <name evidence="11" type="ORF">HNR07_006581</name>
</gene>
<evidence type="ECO:0000259" key="10">
    <source>
        <dbReference type="SMART" id="SM00387"/>
    </source>
</evidence>
<feature type="domain" description="Histidine kinase/HSP90-like ATPase" evidence="10">
    <location>
        <begin position="318"/>
        <end position="417"/>
    </location>
</feature>
<accession>A0A840WHA9</accession>
<evidence type="ECO:0000256" key="7">
    <source>
        <dbReference type="ARBA" id="ARBA00022840"/>
    </source>
</evidence>
<dbReference type="InterPro" id="IPR011712">
    <property type="entry name" value="Sig_transdc_His_kin_sub3_dim/P"/>
</dbReference>
<evidence type="ECO:0000256" key="8">
    <source>
        <dbReference type="ARBA" id="ARBA00023012"/>
    </source>
</evidence>
<keyword evidence="9" id="KW-1133">Transmembrane helix</keyword>
<dbReference type="PANTHER" id="PTHR24421:SF10">
    <property type="entry name" value="NITRATE_NITRITE SENSOR PROTEIN NARQ"/>
    <property type="match status" value="1"/>
</dbReference>
<keyword evidence="4" id="KW-0808">Transferase</keyword>
<keyword evidence="9" id="KW-0812">Transmembrane</keyword>
<keyword evidence="9" id="KW-0472">Membrane</keyword>
<dbReference type="InterPro" id="IPR050482">
    <property type="entry name" value="Sensor_HK_TwoCompSys"/>
</dbReference>
<dbReference type="Gene3D" id="1.20.5.1930">
    <property type="match status" value="1"/>
</dbReference>
<reference evidence="11 12" key="1">
    <citation type="submission" date="2020-08" db="EMBL/GenBank/DDBJ databases">
        <title>Sequencing the genomes of 1000 actinobacteria strains.</title>
        <authorList>
            <person name="Klenk H.-P."/>
        </authorList>
    </citation>
    <scope>NUCLEOTIDE SEQUENCE [LARGE SCALE GENOMIC DNA]</scope>
    <source>
        <strain evidence="11 12">DSM 44598</strain>
    </source>
</reference>
<dbReference type="GO" id="GO:0016020">
    <property type="term" value="C:membrane"/>
    <property type="evidence" value="ECO:0007669"/>
    <property type="project" value="InterPro"/>
</dbReference>
<dbReference type="CDD" id="cd16917">
    <property type="entry name" value="HATPase_UhpB-NarQ-NarX-like"/>
    <property type="match status" value="1"/>
</dbReference>
<evidence type="ECO:0000256" key="3">
    <source>
        <dbReference type="ARBA" id="ARBA00022553"/>
    </source>
</evidence>
<keyword evidence="7" id="KW-0067">ATP-binding</keyword>
<evidence type="ECO:0000256" key="6">
    <source>
        <dbReference type="ARBA" id="ARBA00022777"/>
    </source>
</evidence>
<proteinExistence type="predicted"/>
<evidence type="ECO:0000256" key="5">
    <source>
        <dbReference type="ARBA" id="ARBA00022741"/>
    </source>
</evidence>
<dbReference type="AlphaFoldDB" id="A0A840WHA9"/>
<evidence type="ECO:0000313" key="12">
    <source>
        <dbReference type="Proteomes" id="UP000579647"/>
    </source>
</evidence>
<dbReference type="SMART" id="SM00387">
    <property type="entry name" value="HATPase_c"/>
    <property type="match status" value="1"/>
</dbReference>
<dbReference type="PANTHER" id="PTHR24421">
    <property type="entry name" value="NITRATE/NITRITE SENSOR PROTEIN NARX-RELATED"/>
    <property type="match status" value="1"/>
</dbReference>
<dbReference type="GO" id="GO:0046983">
    <property type="term" value="F:protein dimerization activity"/>
    <property type="evidence" value="ECO:0007669"/>
    <property type="project" value="InterPro"/>
</dbReference>
<comment type="caution">
    <text evidence="11">The sequence shown here is derived from an EMBL/GenBank/DDBJ whole genome shotgun (WGS) entry which is preliminary data.</text>
</comment>
<dbReference type="GO" id="GO:0000155">
    <property type="term" value="F:phosphorelay sensor kinase activity"/>
    <property type="evidence" value="ECO:0007669"/>
    <property type="project" value="InterPro"/>
</dbReference>
<dbReference type="Gene3D" id="3.30.565.10">
    <property type="entry name" value="Histidine kinase-like ATPase, C-terminal domain"/>
    <property type="match status" value="1"/>
</dbReference>
<dbReference type="Pfam" id="PF02518">
    <property type="entry name" value="HATPase_c"/>
    <property type="match status" value="1"/>
</dbReference>
<name>A0A840WHA9_9ACTN</name>
<dbReference type="InterPro" id="IPR003594">
    <property type="entry name" value="HATPase_dom"/>
</dbReference>
<feature type="transmembrane region" description="Helical" evidence="9">
    <location>
        <begin position="98"/>
        <end position="123"/>
    </location>
</feature>
<dbReference type="Pfam" id="PF13796">
    <property type="entry name" value="Sensor"/>
    <property type="match status" value="1"/>
</dbReference>
<dbReference type="GO" id="GO:0005524">
    <property type="term" value="F:ATP binding"/>
    <property type="evidence" value="ECO:0007669"/>
    <property type="project" value="UniProtKB-KW"/>
</dbReference>
<dbReference type="Proteomes" id="UP000579647">
    <property type="component" value="Unassembled WGS sequence"/>
</dbReference>
<evidence type="ECO:0000256" key="4">
    <source>
        <dbReference type="ARBA" id="ARBA00022679"/>
    </source>
</evidence>
<comment type="catalytic activity">
    <reaction evidence="1">
        <text>ATP + protein L-histidine = ADP + protein N-phospho-L-histidine.</text>
        <dbReference type="EC" id="2.7.13.3"/>
    </reaction>
</comment>
<evidence type="ECO:0000256" key="1">
    <source>
        <dbReference type="ARBA" id="ARBA00000085"/>
    </source>
</evidence>
<feature type="transmembrane region" description="Helical" evidence="9">
    <location>
        <begin position="12"/>
        <end position="33"/>
    </location>
</feature>
<feature type="transmembrane region" description="Helical" evidence="9">
    <location>
        <begin position="151"/>
        <end position="173"/>
    </location>
</feature>
<sequence>MRDVWGRALRACGYLLLALGAGMATLLVLPFTLVVALTIPVSGVGLFVFPRWLRLVAGWADWNRRRAARLLGVEVPELSLPAERSVLALLRRPAVLRLLLWTPVFALVSMVFGLLGLLGPGMMLNPVQMLMWWAFPPDLQPMQLGLTIDGWGIALGVAAVQLVAGTVITVWVVPPAARVHARLCVRLLAPSERERREELATRVDELQRTRAGVVDAHGAELRRIERDLHDGTQARLVAIAMQLGVAKEAVADPTVAALLEQAHTGTEEAMSELRDVIRGIYPPILADRGLPGALAALAGRTTLPVRLDVTDPGTLPVAVETAAYYAVTESVTNAVRHSGADSVTVRLSREGKAGAEEKRGDLLTLTVTDDGRGGVDETAGSGIQGLRRRVAALDGRVSVHSPEGGPTVIGVELPCGS</sequence>
<keyword evidence="8" id="KW-0902">Two-component regulatory system</keyword>
<keyword evidence="6 11" id="KW-0418">Kinase</keyword>
<protein>
    <recommendedName>
        <fullName evidence="2">histidine kinase</fullName>
        <ecNumber evidence="2">2.7.13.3</ecNumber>
    </recommendedName>
</protein>
<dbReference type="EMBL" id="JACHDO010000001">
    <property type="protein sequence ID" value="MBB5495444.1"/>
    <property type="molecule type" value="Genomic_DNA"/>
</dbReference>
<keyword evidence="3" id="KW-0597">Phosphoprotein</keyword>
<evidence type="ECO:0000256" key="9">
    <source>
        <dbReference type="SAM" id="Phobius"/>
    </source>
</evidence>
<dbReference type="InterPro" id="IPR025828">
    <property type="entry name" value="Put_sensor_dom"/>
</dbReference>
<dbReference type="RefSeq" id="WP_184370326.1">
    <property type="nucleotide sequence ID" value="NZ_BAAAKM010000067.1"/>
</dbReference>
<keyword evidence="12" id="KW-1185">Reference proteome</keyword>
<dbReference type="EC" id="2.7.13.3" evidence="2"/>